<organism evidence="7 8">
    <name type="scientific">Caenorhabditis angaria</name>
    <dbReference type="NCBI Taxonomy" id="860376"/>
    <lineage>
        <taxon>Eukaryota</taxon>
        <taxon>Metazoa</taxon>
        <taxon>Ecdysozoa</taxon>
        <taxon>Nematoda</taxon>
        <taxon>Chromadorea</taxon>
        <taxon>Rhabditida</taxon>
        <taxon>Rhabditina</taxon>
        <taxon>Rhabditomorpha</taxon>
        <taxon>Rhabditoidea</taxon>
        <taxon>Rhabditidae</taxon>
        <taxon>Peloderinae</taxon>
        <taxon>Caenorhabditis</taxon>
    </lineage>
</organism>
<evidence type="ECO:0000256" key="6">
    <source>
        <dbReference type="SAM" id="Phobius"/>
    </source>
</evidence>
<dbReference type="OrthoDB" id="420606at2759"/>
<evidence type="ECO:0000256" key="5">
    <source>
        <dbReference type="ARBA" id="ARBA00038268"/>
    </source>
</evidence>
<evidence type="ECO:0000313" key="8">
    <source>
        <dbReference type="Proteomes" id="UP001152747"/>
    </source>
</evidence>
<dbReference type="InterPro" id="IPR004299">
    <property type="entry name" value="MBOAT_fam"/>
</dbReference>
<dbReference type="PANTHER" id="PTHR13285:SF18">
    <property type="entry name" value="PROTEIN-CYSTEINE N-PALMITOYLTRANSFERASE RASP"/>
    <property type="match status" value="1"/>
</dbReference>
<protein>
    <submittedName>
        <fullName evidence="7">Uncharacterized protein</fullName>
    </submittedName>
</protein>
<feature type="transmembrane region" description="Helical" evidence="6">
    <location>
        <begin position="156"/>
        <end position="176"/>
    </location>
</feature>
<dbReference type="Pfam" id="PF03062">
    <property type="entry name" value="MBOAT"/>
    <property type="match status" value="1"/>
</dbReference>
<evidence type="ECO:0000256" key="2">
    <source>
        <dbReference type="ARBA" id="ARBA00022692"/>
    </source>
</evidence>
<accession>A0A9P1IMD4</accession>
<dbReference type="Proteomes" id="UP001152747">
    <property type="component" value="Unassembled WGS sequence"/>
</dbReference>
<feature type="transmembrane region" description="Helical" evidence="6">
    <location>
        <begin position="106"/>
        <end position="123"/>
    </location>
</feature>
<feature type="transmembrane region" description="Helical" evidence="6">
    <location>
        <begin position="20"/>
        <end position="39"/>
    </location>
</feature>
<evidence type="ECO:0000256" key="3">
    <source>
        <dbReference type="ARBA" id="ARBA00022989"/>
    </source>
</evidence>
<keyword evidence="2 6" id="KW-0812">Transmembrane</keyword>
<feature type="transmembrane region" description="Helical" evidence="6">
    <location>
        <begin position="130"/>
        <end position="150"/>
    </location>
</feature>
<feature type="transmembrane region" description="Helical" evidence="6">
    <location>
        <begin position="257"/>
        <end position="279"/>
    </location>
</feature>
<comment type="caution">
    <text evidence="7">The sequence shown here is derived from an EMBL/GenBank/DDBJ whole genome shotgun (WGS) entry which is preliminary data.</text>
</comment>
<feature type="transmembrane region" description="Helical" evidence="6">
    <location>
        <begin position="402"/>
        <end position="423"/>
    </location>
</feature>
<keyword evidence="4 6" id="KW-0472">Membrane</keyword>
<sequence>MPRGLWVTVPGPLPKFERCLAWSVWLFHSISAFFLAAWVSHGKLRVWLEGNGFVRTSGYSTTSSQDLSDPEWLYYRQTLSHLLLSYSIHSTAHFFARKLLAPNSPLLPWLLTAIGFASQIFMTSWRCVGVLYLFTATVTWVTVGVLSNLATWQKQAATWIFCIVFITRSLSFIPFTPGGSIFYREFNLYLYGAFKILSHTLYIIENRENPPKLHESLQYFAYLPYSMTLIVTFADFLSQTRTTPAANPRISRICRAALRLIFWYFAFEALLHVVHVNAIFAATSPGEIFARLNVYEIASIAYCCGQLFHVKYVIIFGVPAFFARELDGMRPPCEPICISRVSLYSRMWRFFDNGLYNFLKTHVYIPVMSKPLPMYLSILRSLSALIAVFSVVLAWHGAKTHYICWVSLSAAELIIERIGYAIWKMDSVQQLRARLGEHCCRRVMATGMLLTVTPGIFGVFFFLGQPGVGQAILDRIVIQGMRDVFTGNLSFSP</sequence>
<dbReference type="AlphaFoldDB" id="A0A9P1IMD4"/>
<dbReference type="GO" id="GO:0016409">
    <property type="term" value="F:palmitoyltransferase activity"/>
    <property type="evidence" value="ECO:0007669"/>
    <property type="project" value="TreeGrafter"/>
</dbReference>
<gene>
    <name evidence="7" type="ORF">CAMP_LOCUS9650</name>
</gene>
<feature type="transmembrane region" description="Helical" evidence="6">
    <location>
        <begin position="378"/>
        <end position="396"/>
    </location>
</feature>
<dbReference type="InterPro" id="IPR051085">
    <property type="entry name" value="MB_O-acyltransferase"/>
</dbReference>
<feature type="transmembrane region" description="Helical" evidence="6">
    <location>
        <begin position="443"/>
        <end position="463"/>
    </location>
</feature>
<comment type="subcellular location">
    <subcellularLocation>
        <location evidence="1">Membrane</location>
        <topology evidence="1">Multi-pass membrane protein</topology>
    </subcellularLocation>
</comment>
<dbReference type="GO" id="GO:0016020">
    <property type="term" value="C:membrane"/>
    <property type="evidence" value="ECO:0007669"/>
    <property type="project" value="UniProtKB-SubCell"/>
</dbReference>
<proteinExistence type="inferred from homology"/>
<dbReference type="GO" id="GO:0005783">
    <property type="term" value="C:endoplasmic reticulum"/>
    <property type="evidence" value="ECO:0007669"/>
    <property type="project" value="TreeGrafter"/>
</dbReference>
<keyword evidence="3 6" id="KW-1133">Transmembrane helix</keyword>
<evidence type="ECO:0000313" key="7">
    <source>
        <dbReference type="EMBL" id="CAI5447013.1"/>
    </source>
</evidence>
<evidence type="ECO:0000256" key="4">
    <source>
        <dbReference type="ARBA" id="ARBA00023136"/>
    </source>
</evidence>
<evidence type="ECO:0000256" key="1">
    <source>
        <dbReference type="ARBA" id="ARBA00004141"/>
    </source>
</evidence>
<feature type="transmembrane region" description="Helical" evidence="6">
    <location>
        <begin position="216"/>
        <end position="237"/>
    </location>
</feature>
<dbReference type="PANTHER" id="PTHR13285">
    <property type="entry name" value="ACYLTRANSFERASE"/>
    <property type="match status" value="1"/>
</dbReference>
<dbReference type="EMBL" id="CANHGI010000004">
    <property type="protein sequence ID" value="CAI5447013.1"/>
    <property type="molecule type" value="Genomic_DNA"/>
</dbReference>
<feature type="transmembrane region" description="Helical" evidence="6">
    <location>
        <begin position="299"/>
        <end position="322"/>
    </location>
</feature>
<name>A0A9P1IMD4_9PELO</name>
<reference evidence="7" key="1">
    <citation type="submission" date="2022-11" db="EMBL/GenBank/DDBJ databases">
        <authorList>
            <person name="Kikuchi T."/>
        </authorList>
    </citation>
    <scope>NUCLEOTIDE SEQUENCE</scope>
    <source>
        <strain evidence="7">PS1010</strain>
    </source>
</reference>
<comment type="similarity">
    <text evidence="5">Belongs to the membrane-bound acyltransferase family. HHAT subfamily.</text>
</comment>
<keyword evidence="8" id="KW-1185">Reference proteome</keyword>